<dbReference type="EMBL" id="CP136137">
    <property type="protein sequence ID" value="WYY08974.1"/>
    <property type="molecule type" value="Genomic_DNA"/>
</dbReference>
<evidence type="ECO:0000313" key="5">
    <source>
        <dbReference type="Proteomes" id="UP001479933"/>
    </source>
</evidence>
<evidence type="ECO:0000256" key="1">
    <source>
        <dbReference type="ARBA" id="ARBA00001946"/>
    </source>
</evidence>
<dbReference type="GO" id="GO:0016829">
    <property type="term" value="F:lyase activity"/>
    <property type="evidence" value="ECO:0007669"/>
    <property type="project" value="UniProtKB-KW"/>
</dbReference>
<evidence type="ECO:0000256" key="3">
    <source>
        <dbReference type="ARBA" id="ARBA00022842"/>
    </source>
</evidence>
<dbReference type="InterPro" id="IPR039480">
    <property type="entry name" value="C-C_Bond_Lyase-like"/>
</dbReference>
<dbReference type="Gene3D" id="3.20.20.60">
    <property type="entry name" value="Phosphoenolpyruvate-binding domains"/>
    <property type="match status" value="2"/>
</dbReference>
<dbReference type="PANTHER" id="PTHR32308">
    <property type="entry name" value="LYASE BETA SUBUNIT, PUTATIVE (AFU_ORTHOLOGUE AFUA_4G13030)-RELATED"/>
    <property type="match status" value="1"/>
</dbReference>
<comment type="cofactor">
    <cofactor evidence="1">
        <name>Mg(2+)</name>
        <dbReference type="ChEBI" id="CHEBI:18420"/>
    </cofactor>
</comment>
<evidence type="ECO:0000256" key="2">
    <source>
        <dbReference type="ARBA" id="ARBA00022723"/>
    </source>
</evidence>
<keyword evidence="3" id="KW-0460">Magnesium</keyword>
<accession>A0ABZ2U5E7</accession>
<name>A0ABZ2U5E7_9ACTN</name>
<dbReference type="Pfam" id="PF15617">
    <property type="entry name" value="C-C_Bond_Lyase"/>
    <property type="match status" value="1"/>
</dbReference>
<dbReference type="Proteomes" id="UP001479933">
    <property type="component" value="Chromosome"/>
</dbReference>
<evidence type="ECO:0000313" key="4">
    <source>
        <dbReference type="EMBL" id="WYY08974.1"/>
    </source>
</evidence>
<dbReference type="InterPro" id="IPR011206">
    <property type="entry name" value="Citrate_lyase_beta/mcl1/mcl2"/>
</dbReference>
<gene>
    <name evidence="4" type="ORF">RVF87_07945</name>
</gene>
<reference evidence="4 5" key="1">
    <citation type="journal article" date="2023" name="Virus Evol.">
        <title>Computational host range prediction-The good, the bad, and the ugly.</title>
        <authorList>
            <person name="Howell A.A."/>
            <person name="Versoza C.J."/>
            <person name="Pfeifer S.P."/>
        </authorList>
    </citation>
    <scope>NUCLEOTIDE SEQUENCE [LARGE SCALE GENOMIC DNA]</scope>
    <source>
        <strain evidence="4 5">1610/1b</strain>
    </source>
</reference>
<keyword evidence="5" id="KW-1185">Reference proteome</keyword>
<proteinExistence type="predicted"/>
<dbReference type="RefSeq" id="WP_066170058.1">
    <property type="nucleotide sequence ID" value="NZ_CP136137.1"/>
</dbReference>
<dbReference type="PANTHER" id="PTHR32308:SF10">
    <property type="entry name" value="CITRATE LYASE SUBUNIT BETA"/>
    <property type="match status" value="1"/>
</dbReference>
<dbReference type="SUPFAM" id="SSF51621">
    <property type="entry name" value="Phosphoenolpyruvate/pyruvate domain"/>
    <property type="match status" value="1"/>
</dbReference>
<sequence length="387" mass="42974">MSGVSHFRHLPDDVLDDLFLRRPQTLTVDSSPRRIAFALGATLYVPATRSDLTSVIRRRADSGVTSMVIDLEDAVDDDHQHAALESAITAVNELAEQRWSALLLFIRIRTPDQIATIVERLAPGHALAGFVLPKFEAATGEVALAAVAQAARQTGHRLYAMPVLETAAVVHRETRDDELVRVREILNRYRDLVLAVRIGATDICGLFGIRRDRDVTIYDVRVAADVIASIVNMLGRSDRTGFVITGPVWEYFANHERMFAPTLRHTPFRNNDAVVFRKQLVNRDLDGLLREIALDHANGISGKTVIHPAHVGIVHALSCVTEEEYRDALDIADHEGGGAQPSAFRNKMNELKPHRNWALDVLDRAAVFGVTRHDVNFVDLLTAWSGE</sequence>
<keyword evidence="4" id="KW-0456">Lyase</keyword>
<organism evidence="4 5">
    <name type="scientific">Gordonia hydrophobica</name>
    <dbReference type="NCBI Taxonomy" id="40516"/>
    <lineage>
        <taxon>Bacteria</taxon>
        <taxon>Bacillati</taxon>
        <taxon>Actinomycetota</taxon>
        <taxon>Actinomycetes</taxon>
        <taxon>Mycobacteriales</taxon>
        <taxon>Gordoniaceae</taxon>
        <taxon>Gordonia</taxon>
    </lineage>
</organism>
<keyword evidence="2" id="KW-0479">Metal-binding</keyword>
<protein>
    <submittedName>
        <fullName evidence="4">HpcH/HpaI aldolase/citrate lyase family protein</fullName>
    </submittedName>
</protein>
<dbReference type="InterPro" id="IPR040442">
    <property type="entry name" value="Pyrv_kinase-like_dom_sf"/>
</dbReference>
<dbReference type="InterPro" id="IPR015813">
    <property type="entry name" value="Pyrv/PenolPyrv_kinase-like_dom"/>
</dbReference>
<dbReference type="PIRSF" id="PIRSF015582">
    <property type="entry name" value="Cit_lyase_B"/>
    <property type="match status" value="1"/>
</dbReference>